<feature type="domain" description="AMP-dependent synthetase/ligase" evidence="1">
    <location>
        <begin position="13"/>
        <end position="364"/>
    </location>
</feature>
<dbReference type="PANTHER" id="PTHR43767">
    <property type="entry name" value="LONG-CHAIN-FATTY-ACID--COA LIGASE"/>
    <property type="match status" value="1"/>
</dbReference>
<dbReference type="InterPro" id="IPR050237">
    <property type="entry name" value="ATP-dep_AMP-bd_enzyme"/>
</dbReference>
<dbReference type="Proteomes" id="UP000298111">
    <property type="component" value="Unassembled WGS sequence"/>
</dbReference>
<proteinExistence type="predicted"/>
<evidence type="ECO:0000313" key="4">
    <source>
        <dbReference type="Proteomes" id="UP000298111"/>
    </source>
</evidence>
<feature type="domain" description="AMP-binding enzyme C-terminal" evidence="2">
    <location>
        <begin position="414"/>
        <end position="489"/>
    </location>
</feature>
<reference evidence="3 4" key="1">
    <citation type="submission" date="2018-10" db="EMBL/GenBank/DDBJ databases">
        <title>Isolation of pseudouridimycin from Streptomyces albus DSM 40763.</title>
        <authorList>
            <person name="Rosenqvist P."/>
            <person name="Metsae-Ketelae M."/>
            <person name="Virta P."/>
        </authorList>
    </citation>
    <scope>NUCLEOTIDE SEQUENCE [LARGE SCALE GENOMIC DNA]</scope>
    <source>
        <strain evidence="3 4">DSM 40763</strain>
    </source>
</reference>
<organism evidence="3 4">
    <name type="scientific">Streptomyces albus</name>
    <dbReference type="NCBI Taxonomy" id="1888"/>
    <lineage>
        <taxon>Bacteria</taxon>
        <taxon>Bacillati</taxon>
        <taxon>Actinomycetota</taxon>
        <taxon>Actinomycetes</taxon>
        <taxon>Kitasatosporales</taxon>
        <taxon>Streptomycetaceae</taxon>
        <taxon>Streptomyces</taxon>
    </lineage>
</organism>
<sequence length="515" mass="54551">MNRFLNSIVHGMRRDPRAVALVHGRQRIRHGEALSAVHRSARALGAQGLRRGDIVVLLTTSTPEAVLNRVAAQLIGCCVVTLQPSVGAEVNAAILRALSPAALVHDPALQEAARKVLELVDVPRSFCLGPGDHGTDLTALAAARSDAPLAPAAGESDTALIMHTSGTTGSPKAACHSYATMAEFQRMDRLVRHEGPRRFLHHGSLDSVSGENVVWTLATGGTTVLLDEAGPEEILETAARERVSYLLAYPTMLARLTTACARAGEPLPHLRQIEYTGAPASAGLVRAAVEVFGPRLLGAYGQREAGFLAALSGPEHRREELLGSVGRPLDGVRVELRSPTGGPVAAGGTGAVWVRTPAVMTGYYARPDLTDEVLRDGWLRTGDLGRFDHGGRLFLLGRADDAVIVDGYNVYVREVEEALEEHPGVGQAAAFGVPDPDRGEAVRASVSLVPDSRVAPEELCSWVRDRLGPFHAPAAVRIVAQLPLTARGKIDRRALRAQALAESPDGTGNAASRPG</sequence>
<dbReference type="Pfam" id="PF00501">
    <property type="entry name" value="AMP-binding"/>
    <property type="match status" value="1"/>
</dbReference>
<dbReference type="PANTHER" id="PTHR43767:SF7">
    <property type="entry name" value="MEDIUM_LONG-CHAIN-FATTY-ACID--COA LIGASE FADD8"/>
    <property type="match status" value="1"/>
</dbReference>
<dbReference type="SUPFAM" id="SSF56801">
    <property type="entry name" value="Acetyl-CoA synthetase-like"/>
    <property type="match status" value="1"/>
</dbReference>
<dbReference type="EMBL" id="RCIY01000029">
    <property type="protein sequence ID" value="TGG87112.1"/>
    <property type="molecule type" value="Genomic_DNA"/>
</dbReference>
<dbReference type="AlphaFoldDB" id="A0A8H1LJG4"/>
<dbReference type="GO" id="GO:0016877">
    <property type="term" value="F:ligase activity, forming carbon-sulfur bonds"/>
    <property type="evidence" value="ECO:0007669"/>
    <property type="project" value="UniProtKB-ARBA"/>
</dbReference>
<protein>
    <submittedName>
        <fullName evidence="3">Fatty acid--CoA ligase</fullName>
    </submittedName>
</protein>
<keyword evidence="3" id="KW-0436">Ligase</keyword>
<gene>
    <name evidence="3" type="ORF">D8771_05025</name>
</gene>
<comment type="caution">
    <text evidence="3">The sequence shown here is derived from an EMBL/GenBank/DDBJ whole genome shotgun (WGS) entry which is preliminary data.</text>
</comment>
<dbReference type="CDD" id="cd04433">
    <property type="entry name" value="AFD_class_I"/>
    <property type="match status" value="1"/>
</dbReference>
<evidence type="ECO:0000259" key="1">
    <source>
        <dbReference type="Pfam" id="PF00501"/>
    </source>
</evidence>
<dbReference type="PROSITE" id="PS00455">
    <property type="entry name" value="AMP_BINDING"/>
    <property type="match status" value="1"/>
</dbReference>
<name>A0A8H1LJG4_9ACTN</name>
<dbReference type="InterPro" id="IPR020845">
    <property type="entry name" value="AMP-binding_CS"/>
</dbReference>
<dbReference type="GeneID" id="75185655"/>
<dbReference type="InterPro" id="IPR025110">
    <property type="entry name" value="AMP-bd_C"/>
</dbReference>
<dbReference type="RefSeq" id="WP_030407086.1">
    <property type="nucleotide sequence ID" value="NZ_CP103060.1"/>
</dbReference>
<evidence type="ECO:0000259" key="2">
    <source>
        <dbReference type="Pfam" id="PF13193"/>
    </source>
</evidence>
<dbReference type="InterPro" id="IPR045851">
    <property type="entry name" value="AMP-bd_C_sf"/>
</dbReference>
<evidence type="ECO:0000313" key="3">
    <source>
        <dbReference type="EMBL" id="TGG87112.1"/>
    </source>
</evidence>
<dbReference type="InterPro" id="IPR000873">
    <property type="entry name" value="AMP-dep_synth/lig_dom"/>
</dbReference>
<dbReference type="Gene3D" id="3.30.300.30">
    <property type="match status" value="1"/>
</dbReference>
<dbReference type="InterPro" id="IPR042099">
    <property type="entry name" value="ANL_N_sf"/>
</dbReference>
<dbReference type="Pfam" id="PF13193">
    <property type="entry name" value="AMP-binding_C"/>
    <property type="match status" value="1"/>
</dbReference>
<accession>A0A8H1LJG4</accession>
<dbReference type="Gene3D" id="3.40.50.12780">
    <property type="entry name" value="N-terminal domain of ligase-like"/>
    <property type="match status" value="1"/>
</dbReference>